<dbReference type="GO" id="GO:0003677">
    <property type="term" value="F:DNA binding"/>
    <property type="evidence" value="ECO:0007669"/>
    <property type="project" value="UniProtKB-KW"/>
</dbReference>
<organism evidence="21 22">
    <name type="scientific">Microbotryum intermedium</name>
    <dbReference type="NCBI Taxonomy" id="269621"/>
    <lineage>
        <taxon>Eukaryota</taxon>
        <taxon>Fungi</taxon>
        <taxon>Dikarya</taxon>
        <taxon>Basidiomycota</taxon>
        <taxon>Pucciniomycotina</taxon>
        <taxon>Microbotryomycetes</taxon>
        <taxon>Microbotryales</taxon>
        <taxon>Microbotryaceae</taxon>
        <taxon>Microbotryum</taxon>
    </lineage>
</organism>
<keyword evidence="5" id="KW-0812">Transmembrane</keyword>
<keyword evidence="15 17" id="KW-0326">Glycosidase</keyword>
<keyword evidence="13" id="KW-0325">Glycoprotein</keyword>
<dbReference type="SUPFAM" id="SSF48208">
    <property type="entry name" value="Six-hairpin glycosidases"/>
    <property type="match status" value="1"/>
</dbReference>
<evidence type="ECO:0000256" key="2">
    <source>
        <dbReference type="ARBA" id="ARBA00004648"/>
    </source>
</evidence>
<dbReference type="GO" id="GO:0009311">
    <property type="term" value="P:oligosaccharide metabolic process"/>
    <property type="evidence" value="ECO:0007669"/>
    <property type="project" value="UniProtKB-UniRule"/>
</dbReference>
<feature type="domain" description="Glycosyl hydrolase family 63 C-terminal" evidence="19">
    <location>
        <begin position="607"/>
        <end position="651"/>
    </location>
</feature>
<dbReference type="FunFam" id="3.30.310.10:FF:000001">
    <property type="entry name" value="TATA-box-binding protein 2"/>
    <property type="match status" value="1"/>
</dbReference>
<dbReference type="Pfam" id="PF00352">
    <property type="entry name" value="TBP"/>
    <property type="match status" value="2"/>
</dbReference>
<dbReference type="GO" id="GO:0004573">
    <property type="term" value="F:Glc3Man9GlcNAc2 oligosaccharide glucosidase activity"/>
    <property type="evidence" value="ECO:0007669"/>
    <property type="project" value="UniProtKB-UniRule"/>
</dbReference>
<protein>
    <recommendedName>
        <fullName evidence="16 17">Mannosyl-oligosaccharide glucosidase</fullName>
        <ecNumber evidence="16 17">3.2.1.106</ecNumber>
    </recommendedName>
</protein>
<evidence type="ECO:0000256" key="1">
    <source>
        <dbReference type="ARBA" id="ARBA00004123"/>
    </source>
</evidence>
<keyword evidence="6 17" id="KW-0378">Hydrolase</keyword>
<evidence type="ECO:0000259" key="20">
    <source>
        <dbReference type="Pfam" id="PF16923"/>
    </source>
</evidence>
<keyword evidence="22" id="KW-1185">Reference proteome</keyword>
<feature type="region of interest" description="Disordered" evidence="18">
    <location>
        <begin position="33"/>
        <end position="53"/>
    </location>
</feature>
<dbReference type="InterPro" id="IPR004888">
    <property type="entry name" value="Glycoside_hydrolase_63"/>
</dbReference>
<keyword evidence="10" id="KW-0238">DNA-binding</keyword>
<dbReference type="InterPro" id="IPR030491">
    <property type="entry name" value="TBP_CS"/>
</dbReference>
<evidence type="ECO:0000259" key="19">
    <source>
        <dbReference type="Pfam" id="PF03200"/>
    </source>
</evidence>
<keyword evidence="9" id="KW-1133">Transmembrane helix</keyword>
<evidence type="ECO:0000256" key="15">
    <source>
        <dbReference type="ARBA" id="ARBA00023295"/>
    </source>
</evidence>
<dbReference type="EMBL" id="FMSP01000007">
    <property type="protein sequence ID" value="SCV71559.1"/>
    <property type="molecule type" value="Genomic_DNA"/>
</dbReference>
<evidence type="ECO:0000256" key="11">
    <source>
        <dbReference type="ARBA" id="ARBA00023136"/>
    </source>
</evidence>
<dbReference type="PANTHER" id="PTHR10412:SF11">
    <property type="entry name" value="MANNOSYL-OLIGOSACCHARIDE GLUCOSIDASE"/>
    <property type="match status" value="1"/>
</dbReference>
<evidence type="ECO:0000256" key="18">
    <source>
        <dbReference type="SAM" id="MobiDB-lite"/>
    </source>
</evidence>
<comment type="function">
    <text evidence="17">Cleaves the distal alpha 1,2-linked glucose residue from the Glc(3)Man(9)GlcNAc(2) oligosaccharide precursor.</text>
</comment>
<dbReference type="InterPro" id="IPR000814">
    <property type="entry name" value="TBP"/>
</dbReference>
<dbReference type="GO" id="GO:0005667">
    <property type="term" value="C:transcription regulator complex"/>
    <property type="evidence" value="ECO:0007669"/>
    <property type="project" value="UniProtKB-ARBA"/>
</dbReference>
<dbReference type="Gene3D" id="3.30.310.10">
    <property type="entry name" value="TATA-Binding Protein"/>
    <property type="match status" value="2"/>
</dbReference>
<feature type="domain" description="Glycosyl hydrolase family 63 C-terminal" evidence="19">
    <location>
        <begin position="660"/>
        <end position="878"/>
    </location>
</feature>
<dbReference type="HAMAP" id="MF_00408">
    <property type="entry name" value="TATA_bind_prot_arch"/>
    <property type="match status" value="1"/>
</dbReference>
<dbReference type="FunFam" id="3.30.310.10:FF:000002">
    <property type="entry name" value="TATA-box-binding protein 2"/>
    <property type="match status" value="1"/>
</dbReference>
<evidence type="ECO:0000256" key="4">
    <source>
        <dbReference type="ARBA" id="ARBA00010833"/>
    </source>
</evidence>
<dbReference type="STRING" id="269621.A0A238FFJ1"/>
<dbReference type="PRINTS" id="PR00686">
    <property type="entry name" value="TIFACTORIID"/>
</dbReference>
<dbReference type="InterPro" id="IPR012341">
    <property type="entry name" value="6hp_glycosidase-like_sf"/>
</dbReference>
<keyword evidence="8" id="KW-0735">Signal-anchor</keyword>
<reference evidence="22" key="1">
    <citation type="submission" date="2016-09" db="EMBL/GenBank/DDBJ databases">
        <authorList>
            <person name="Jeantristanb JTB J.-T."/>
            <person name="Ricardo R."/>
        </authorList>
    </citation>
    <scope>NUCLEOTIDE SEQUENCE [LARGE SCALE GENOMIC DNA]</scope>
</reference>
<evidence type="ECO:0000313" key="22">
    <source>
        <dbReference type="Proteomes" id="UP000198372"/>
    </source>
</evidence>
<dbReference type="InterPro" id="IPR031631">
    <property type="entry name" value="Glyco_hydro_63N"/>
</dbReference>
<comment type="similarity">
    <text evidence="3">Belongs to the TBP family.</text>
</comment>
<evidence type="ECO:0000256" key="12">
    <source>
        <dbReference type="ARBA" id="ARBA00023163"/>
    </source>
</evidence>
<keyword evidence="12" id="KW-0804">Transcription</keyword>
<dbReference type="GO" id="GO:0005634">
    <property type="term" value="C:nucleus"/>
    <property type="evidence" value="ECO:0007669"/>
    <property type="project" value="UniProtKB-SubCell"/>
</dbReference>
<dbReference type="InterPro" id="IPR033710">
    <property type="entry name" value="TBP_eukaryotic"/>
</dbReference>
<evidence type="ECO:0000256" key="8">
    <source>
        <dbReference type="ARBA" id="ARBA00022968"/>
    </source>
</evidence>
<keyword evidence="7 17" id="KW-0256">Endoplasmic reticulum</keyword>
<evidence type="ECO:0000256" key="14">
    <source>
        <dbReference type="ARBA" id="ARBA00023242"/>
    </source>
</evidence>
<keyword evidence="11" id="KW-0472">Membrane</keyword>
<evidence type="ECO:0000256" key="9">
    <source>
        <dbReference type="ARBA" id="ARBA00022989"/>
    </source>
</evidence>
<accession>A0A238FFJ1</accession>
<dbReference type="AlphaFoldDB" id="A0A238FFJ1"/>
<dbReference type="CDD" id="cd04516">
    <property type="entry name" value="TBP_eukaryotes"/>
    <property type="match status" value="1"/>
</dbReference>
<proteinExistence type="inferred from homology"/>
<evidence type="ECO:0000256" key="3">
    <source>
        <dbReference type="ARBA" id="ARBA00005560"/>
    </source>
</evidence>
<sequence length="891" mass="98694">MSTGLALPSGPKATLLSLPTRPIAGTVASTSAGVGAAGAGTDSAAGTKDASTSKDSTAVAVATTAGAEANAVIPGVHGIVPTLQNIVSTVNLDCRLDLKTIALHARNAEYSPKRFAAVIMRIREPKTTALVFASGKVVVTGAKSEDDSRLAARKYARIIQKLGFEAKFQDFKIQNIVGSCDVKFPIRLEGLAFAHGHFSSYEPELFPGLIYRMVKPKVVLLIFVSGKIVLTGAKFREEIYAAFANIYPVLSEFRKLGAFDGAPSFIGYPHHPTIRSTQARVKPAMALDTTKDNSLLWSTYRPGLYFGLRPLLPHDPLLYGLLWYQNPRSSTSSTSTSSSAQIPFAQSDKLQSTHVRHECLQSPGLTYGFKQHDPRLGCLQPIADEEVGVAMDVGFAKSREGKVWGIRIEGTPVQGAGDNQSSGSLSDRIELINYFGRDSKQGDLRLRDDSLEGCHPRLISINPHHVFTMNRDSENLQGTVVLAGDMSGLGKFEIQLRSDIMVDVINSKALDDSPVVDDATLYAVHTTAEDEWAIDIFFNSDSGIATLDTSSLTALLKSNTSHFHARTLSNLLGGIGYFYGTSIVDRHFKYPWDREDDEDKGDAKPRFHLLLTNRWNLDLGLRIISRWTDLIDQNGWVGREQILGEEARSRSKPPFNSFSVRPQLLTSGLDDYPRAEPLTKGDLHVNLISWMETFAKTMEELADACGEVDDRAKFANEFEGRRCTIDDLHWSEEHQLYLDATVDLQKTSQFVIVRGYVCLFPLLLSLIPVDSPRLGATLELMRDPRYLWCDYGLRSLAPGEKYYGKDEDYWRGPIWISICYMALKALHGTYGKAPGPYQARAQQIYTALRHNLIKNMYREYQRTGFVFEQYNDKHARGNVVIRSPGGRVLSY</sequence>
<comment type="similarity">
    <text evidence="4 17">Belongs to the glycosyl hydrolase 63 family.</text>
</comment>
<evidence type="ECO:0000256" key="16">
    <source>
        <dbReference type="ARBA" id="ARBA00038888"/>
    </source>
</evidence>
<comment type="subcellular location">
    <subcellularLocation>
        <location evidence="2 17">Endoplasmic reticulum membrane</location>
        <topology evidence="2 17">Single-pass type II membrane protein</topology>
    </subcellularLocation>
    <subcellularLocation>
        <location evidence="1">Nucleus</location>
    </subcellularLocation>
</comment>
<dbReference type="GO" id="GO:0006367">
    <property type="term" value="P:transcription initiation at RNA polymerase II promoter"/>
    <property type="evidence" value="ECO:0007669"/>
    <property type="project" value="UniProtKB-ARBA"/>
</dbReference>
<dbReference type="Pfam" id="PF03200">
    <property type="entry name" value="Glyco_hydro_63"/>
    <property type="match status" value="2"/>
</dbReference>
<dbReference type="InterPro" id="IPR008928">
    <property type="entry name" value="6-hairpin_glycosidase_sf"/>
</dbReference>
<dbReference type="InterPro" id="IPR012295">
    <property type="entry name" value="TBP_dom_sf"/>
</dbReference>
<dbReference type="PANTHER" id="PTHR10412">
    <property type="entry name" value="MANNOSYL-OLIGOSACCHARIDE GLUCOSIDASE"/>
    <property type="match status" value="1"/>
</dbReference>
<dbReference type="Proteomes" id="UP000198372">
    <property type="component" value="Unassembled WGS sequence"/>
</dbReference>
<evidence type="ECO:0000256" key="7">
    <source>
        <dbReference type="ARBA" id="ARBA00022824"/>
    </source>
</evidence>
<evidence type="ECO:0000313" key="21">
    <source>
        <dbReference type="EMBL" id="SCV71559.1"/>
    </source>
</evidence>
<evidence type="ECO:0000256" key="17">
    <source>
        <dbReference type="RuleBase" id="RU368089"/>
    </source>
</evidence>
<evidence type="ECO:0000256" key="13">
    <source>
        <dbReference type="ARBA" id="ARBA00023180"/>
    </source>
</evidence>
<feature type="domain" description="Glycosyl hydrolase family 63 N-terminal" evidence="20">
    <location>
        <begin position="294"/>
        <end position="538"/>
    </location>
</feature>
<dbReference type="GO" id="GO:0005789">
    <property type="term" value="C:endoplasmic reticulum membrane"/>
    <property type="evidence" value="ECO:0007669"/>
    <property type="project" value="UniProtKB-SubCell"/>
</dbReference>
<dbReference type="OrthoDB" id="2127950at2759"/>
<dbReference type="GO" id="GO:0006487">
    <property type="term" value="P:protein N-linked glycosylation"/>
    <property type="evidence" value="ECO:0007669"/>
    <property type="project" value="UniProtKB-UniRule"/>
</dbReference>
<evidence type="ECO:0000256" key="6">
    <source>
        <dbReference type="ARBA" id="ARBA00022801"/>
    </source>
</evidence>
<gene>
    <name evidence="21" type="ORF">BQ2448_3147</name>
</gene>
<evidence type="ECO:0000256" key="10">
    <source>
        <dbReference type="ARBA" id="ARBA00023125"/>
    </source>
</evidence>
<evidence type="ECO:0000256" key="5">
    <source>
        <dbReference type="ARBA" id="ARBA00022692"/>
    </source>
</evidence>
<name>A0A238FFJ1_9BASI</name>
<dbReference type="InterPro" id="IPR031335">
    <property type="entry name" value="Glyco_hydro_63_C"/>
</dbReference>
<dbReference type="PROSITE" id="PS00351">
    <property type="entry name" value="TFIID"/>
    <property type="match status" value="1"/>
</dbReference>
<dbReference type="Pfam" id="PF16923">
    <property type="entry name" value="Glyco_hydro_63N"/>
    <property type="match status" value="1"/>
</dbReference>
<dbReference type="EC" id="3.2.1.106" evidence="16 17"/>
<keyword evidence="14" id="KW-0539">Nucleus</keyword>
<dbReference type="Gene3D" id="1.50.10.10">
    <property type="match status" value="1"/>
</dbReference>
<dbReference type="SUPFAM" id="SSF55945">
    <property type="entry name" value="TATA-box binding protein-like"/>
    <property type="match status" value="2"/>
</dbReference>
<comment type="catalytic activity">
    <reaction evidence="17">
        <text>N(4)-(alpha-D-Glc-(1-&gt;2)-alpha-D-Glc-(1-&gt;3)-alpha-D-Glc-(1-&gt;3)-alpha-D-Man-(1-&gt;2)-alpha-D-Man-(1-&gt;2)-alpha-D-Man-(1-&gt;3)-[alpha-D-Man-(1-&gt;2)-alpha-D-Man-(1-&gt;3)-[alpha-D-Man-(1-&gt;2)-alpha-D-Man-(1-&gt;6)]-alpha-D-Man-(1-&gt;6)]-beta-D-Man-(1-&gt;4)-beta-D-GlcNAc-(1-&gt;4)-beta-D-GlcNAc)-L-asparaginyl-[protein] + H2O = N(4)-(alpha-D-Glc-(1-&gt;3)-alpha-D-Glc-(1-&gt;3)-alpha-D-Man-(1-&gt;2)-alpha-D-Man-(1-&gt;2)-alpha-D-Man-(1-&gt;3)-[alpha-D-Man-(1-&gt;2)-alpha-D-Man-(1-&gt;3)-[alpha-D-Man-(1-&gt;2)-alpha-D-Man-(1-&gt;6)]-alpha-D-Man-(1-&gt;6)]-beta-D-Man-(1-&gt;4)-beta-D-GlcNAc-(1-&gt;4)-beta-D-GlcNAc)-L-asparaginyl-[protein] + beta-D-glucose</text>
        <dbReference type="Rhea" id="RHEA:55988"/>
        <dbReference type="Rhea" id="RHEA-COMP:12806"/>
        <dbReference type="Rhea" id="RHEA-COMP:14355"/>
        <dbReference type="ChEBI" id="CHEBI:15377"/>
        <dbReference type="ChEBI" id="CHEBI:15903"/>
        <dbReference type="ChEBI" id="CHEBI:59082"/>
        <dbReference type="ChEBI" id="CHEBI:132537"/>
        <dbReference type="EC" id="3.2.1.106"/>
    </reaction>
</comment>